<reference evidence="2" key="1">
    <citation type="submission" date="2008-12" db="EMBL/GenBank/DDBJ databases">
        <title>Complete sequence of chromosome of Methylobacterium chloromethanicum CM4.</title>
        <authorList>
            <consortium name="US DOE Joint Genome Institute"/>
            <person name="Lucas S."/>
            <person name="Copeland A."/>
            <person name="Lapidus A."/>
            <person name="Glavina del Rio T."/>
            <person name="Dalin E."/>
            <person name="Tice H."/>
            <person name="Bruce D."/>
            <person name="Goodwin L."/>
            <person name="Pitluck S."/>
            <person name="Chertkov O."/>
            <person name="Brettin T."/>
            <person name="Detter J.C."/>
            <person name="Han C."/>
            <person name="Larimer F."/>
            <person name="Land M."/>
            <person name="Hauser L."/>
            <person name="Kyrpides N."/>
            <person name="Mikhailova N."/>
            <person name="Marx C."/>
            <person name="Richardson P."/>
        </authorList>
    </citation>
    <scope>NUCLEOTIDE SEQUENCE [LARGE SCALE GENOMIC DNA]</scope>
    <source>
        <strain evidence="2">CM4 / NCIMB 13688</strain>
    </source>
</reference>
<dbReference type="RefSeq" id="WP_015950291.1">
    <property type="nucleotide sequence ID" value="NC_011757.1"/>
</dbReference>
<reference evidence="1 2" key="2">
    <citation type="journal article" date="2012" name="J. Bacteriol.">
        <title>Complete genome sequences of six strains of the genus Methylobacterium.</title>
        <authorList>
            <person name="Marx C.J."/>
            <person name="Bringel F."/>
            <person name="Chistoserdova L."/>
            <person name="Moulin L."/>
            <person name="Farhan Ul Haque M."/>
            <person name="Fleischman D.E."/>
            <person name="Gruffaz C."/>
            <person name="Jourand P."/>
            <person name="Knief C."/>
            <person name="Lee M.C."/>
            <person name="Muller E.E."/>
            <person name="Nadalig T."/>
            <person name="Peyraud R."/>
            <person name="Roselli S."/>
            <person name="Russ L."/>
            <person name="Goodwin L.A."/>
            <person name="Ivanova N."/>
            <person name="Kyrpides N."/>
            <person name="Lajus A."/>
            <person name="Land M.L."/>
            <person name="Medigue C."/>
            <person name="Mikhailova N."/>
            <person name="Nolan M."/>
            <person name="Woyke T."/>
            <person name="Stolyar S."/>
            <person name="Vorholt J.A."/>
            <person name="Vuilleumier S."/>
        </authorList>
    </citation>
    <scope>NUCLEOTIDE SEQUENCE [LARGE SCALE GENOMIC DNA]</scope>
    <source>
        <strain evidence="2">CM4 / NCIMB 13688</strain>
    </source>
</reference>
<dbReference type="EMBL" id="CP001298">
    <property type="protein sequence ID" value="ACK82472.1"/>
    <property type="molecule type" value="Genomic_DNA"/>
</dbReference>
<dbReference type="AlphaFoldDB" id="B7KSX0"/>
<proteinExistence type="predicted"/>
<name>B7KSX0_METC4</name>
<organism evidence="1 2">
    <name type="scientific">Methylorubrum extorquens (strain CM4 / NCIMB 13688)</name>
    <name type="common">Methylobacterium extorquens</name>
    <dbReference type="NCBI Taxonomy" id="440085"/>
    <lineage>
        <taxon>Bacteria</taxon>
        <taxon>Pseudomonadati</taxon>
        <taxon>Pseudomonadota</taxon>
        <taxon>Alphaproteobacteria</taxon>
        <taxon>Hyphomicrobiales</taxon>
        <taxon>Methylobacteriaceae</taxon>
        <taxon>Methylorubrum</taxon>
    </lineage>
</organism>
<dbReference type="KEGG" id="mch:Mchl_1608"/>
<dbReference type="HOGENOM" id="CLU_195983_0_0_5"/>
<protein>
    <submittedName>
        <fullName evidence="1">Uncharacterized protein</fullName>
    </submittedName>
</protein>
<gene>
    <name evidence="1" type="ordered locus">Mchl_1608</name>
</gene>
<evidence type="ECO:0000313" key="1">
    <source>
        <dbReference type="EMBL" id="ACK82472.1"/>
    </source>
</evidence>
<dbReference type="Proteomes" id="UP000002385">
    <property type="component" value="Chromosome"/>
</dbReference>
<sequence>MTDHHPDEQVTLLQRKPGDEVPTIRLTISLKEATDRVATAPAASFERLSSVILRNGVPIQDIAEIDRIHARFSQGKR</sequence>
<evidence type="ECO:0000313" key="2">
    <source>
        <dbReference type="Proteomes" id="UP000002385"/>
    </source>
</evidence>
<accession>B7KSX0</accession>